<dbReference type="PANTHER" id="PTHR11972:SF153">
    <property type="entry name" value="SUPEROXIDE-GENERATING NADPH OXIDASE HEAVY CHAIN SUBUNIT A"/>
    <property type="match status" value="1"/>
</dbReference>
<dbReference type="InterPro" id="IPR050369">
    <property type="entry name" value="RBOH/FRE"/>
</dbReference>
<dbReference type="OrthoDB" id="6101at2759"/>
<accession>A0A1X6NKE3</accession>
<feature type="transmembrane region" description="Helical" evidence="7">
    <location>
        <begin position="44"/>
        <end position="69"/>
    </location>
</feature>
<dbReference type="InterPro" id="IPR017938">
    <property type="entry name" value="Riboflavin_synthase-like_b-brl"/>
</dbReference>
<dbReference type="PROSITE" id="PS51384">
    <property type="entry name" value="FAD_FR"/>
    <property type="match status" value="1"/>
</dbReference>
<keyword evidence="5 7" id="KW-0472">Membrane</keyword>
<evidence type="ECO:0000313" key="10">
    <source>
        <dbReference type="Proteomes" id="UP000218209"/>
    </source>
</evidence>
<dbReference type="Pfam" id="PF08022">
    <property type="entry name" value="FAD_binding_8"/>
    <property type="match status" value="1"/>
</dbReference>
<evidence type="ECO:0000259" key="8">
    <source>
        <dbReference type="PROSITE" id="PS51384"/>
    </source>
</evidence>
<dbReference type="Proteomes" id="UP000218209">
    <property type="component" value="Unassembled WGS sequence"/>
</dbReference>
<evidence type="ECO:0000256" key="1">
    <source>
        <dbReference type="ARBA" id="ARBA00004141"/>
    </source>
</evidence>
<feature type="transmembrane region" description="Helical" evidence="7">
    <location>
        <begin position="467"/>
        <end position="491"/>
    </location>
</feature>
<dbReference type="InterPro" id="IPR013121">
    <property type="entry name" value="Fe_red_NAD-bd_6"/>
</dbReference>
<feature type="transmembrane region" description="Helical" evidence="7">
    <location>
        <begin position="76"/>
        <end position="95"/>
    </location>
</feature>
<feature type="compositionally biased region" description="Low complexity" evidence="6">
    <location>
        <begin position="318"/>
        <end position="335"/>
    </location>
</feature>
<dbReference type="Pfam" id="PF01794">
    <property type="entry name" value="Ferric_reduct"/>
    <property type="match status" value="1"/>
</dbReference>
<dbReference type="Gene3D" id="3.40.50.80">
    <property type="entry name" value="Nucleotide-binding domain of ferredoxin-NADP reductase (FNR) module"/>
    <property type="match status" value="2"/>
</dbReference>
<evidence type="ECO:0000256" key="2">
    <source>
        <dbReference type="ARBA" id="ARBA00022692"/>
    </source>
</evidence>
<keyword evidence="2 7" id="KW-0812">Transmembrane</keyword>
<keyword evidence="4" id="KW-0560">Oxidoreductase</keyword>
<dbReference type="Pfam" id="PF08030">
    <property type="entry name" value="NAD_binding_6"/>
    <property type="match status" value="1"/>
</dbReference>
<dbReference type="InterPro" id="IPR013130">
    <property type="entry name" value="Fe3_Rdtase_TM_dom"/>
</dbReference>
<evidence type="ECO:0000256" key="4">
    <source>
        <dbReference type="ARBA" id="ARBA00023002"/>
    </source>
</evidence>
<proteinExistence type="predicted"/>
<protein>
    <recommendedName>
        <fullName evidence="8">FAD-binding FR-type domain-containing protein</fullName>
    </recommendedName>
</protein>
<dbReference type="Gene3D" id="2.40.30.10">
    <property type="entry name" value="Translation factors"/>
    <property type="match status" value="1"/>
</dbReference>
<dbReference type="GO" id="GO:0016491">
    <property type="term" value="F:oxidoreductase activity"/>
    <property type="evidence" value="ECO:0007669"/>
    <property type="project" value="UniProtKB-KW"/>
</dbReference>
<keyword evidence="3 7" id="KW-1133">Transmembrane helix</keyword>
<dbReference type="PANTHER" id="PTHR11972">
    <property type="entry name" value="NADPH OXIDASE"/>
    <property type="match status" value="1"/>
</dbReference>
<evidence type="ECO:0000256" key="3">
    <source>
        <dbReference type="ARBA" id="ARBA00022989"/>
    </source>
</evidence>
<feature type="domain" description="FAD-binding FR-type" evidence="8">
    <location>
        <begin position="128"/>
        <end position="235"/>
    </location>
</feature>
<feature type="region of interest" description="Disordered" evidence="6">
    <location>
        <begin position="316"/>
        <end position="344"/>
    </location>
</feature>
<dbReference type="SUPFAM" id="SSF52343">
    <property type="entry name" value="Ferredoxin reductase-like, C-terminal NADP-linked domain"/>
    <property type="match status" value="1"/>
</dbReference>
<evidence type="ECO:0000256" key="7">
    <source>
        <dbReference type="SAM" id="Phobius"/>
    </source>
</evidence>
<dbReference type="GO" id="GO:0005886">
    <property type="term" value="C:plasma membrane"/>
    <property type="evidence" value="ECO:0007669"/>
    <property type="project" value="TreeGrafter"/>
</dbReference>
<name>A0A1X6NKE3_PORUM</name>
<evidence type="ECO:0000313" key="9">
    <source>
        <dbReference type="EMBL" id="OSX69091.1"/>
    </source>
</evidence>
<comment type="subcellular location">
    <subcellularLocation>
        <location evidence="1">Membrane</location>
        <topology evidence="1">Multi-pass membrane protein</topology>
    </subcellularLocation>
</comment>
<dbReference type="AlphaFoldDB" id="A0A1X6NKE3"/>
<feature type="transmembrane region" description="Helical" evidence="7">
    <location>
        <begin position="394"/>
        <end position="416"/>
    </location>
</feature>
<feature type="transmembrane region" description="Helical" evidence="7">
    <location>
        <begin position="503"/>
        <end position="523"/>
    </location>
</feature>
<dbReference type="CDD" id="cd06186">
    <property type="entry name" value="NOX_Duox_like_FAD_NADP"/>
    <property type="match status" value="1"/>
</dbReference>
<dbReference type="SUPFAM" id="SSF63380">
    <property type="entry name" value="Riboflavin synthase domain-like"/>
    <property type="match status" value="1"/>
</dbReference>
<gene>
    <name evidence="9" type="ORF">BU14_1871s0001</name>
</gene>
<sequence length="753" mass="78241">MPLSVAVVGYAMAALAVVHGVCHLVGGLTPGAPAVGGSSGWTGWTRAVVTGCVALALLGTVVVTSLPAVRQRHFELFSAASTGGGALLFLALLLHGSWGGHFTTWKWLAAPLLIHAVDVGGRAAATRRGTAALSFASGDVVFVSPDVVRLALPRVFDYRPGQYAEVRVLLAGGGPLRWHPFTIASAPHEEQMVFFIKVAGDWTHRLHTLVELARREGDEGLEVHVRGPFGAPASCTASYERVLLVGGGVGCTPFISVAKSAEKILRETRGVGLPHSASAADGAGGDDSVNGPCVDCSPLPAGISKVGMSFLADARPQAGGRDASGTSGTRTTGDTPVPIDTPVSEADADSFRLSTALKRPIDAAAARRPTGLCARYPGLCSPTSDAAVGISRSITVSATILWVLLARVALFAVAGATDEAHMWRTASLSQYTNRGVILADVGLAALAAALVLGCLTTELFARTDGAWHAAALAPVLAALTISGALPAAALAGSVNATGAPVGYIQALLLMPIPFAAVLTRHLVLLSTRLKFLDPTAAALGAGGRLRSADFVWTSPTAADDEWVVRELAPLVDSCGYVRVHRFGTREAPPGAEPRGGTDKDDGGASESSSDGGRDRRSSARWDAATATRGAQRVSLNYGRPRWSALLDALVAHSRSGSVVGVFFCGARGMEAAVRAAASAAMTESRRRGMIARVPEGGGGVDAETAYGHNVRIVENERMEKRQWREEKHPTSLPARGTNSAAWRFGNLNAKFRQ</sequence>
<evidence type="ECO:0000256" key="6">
    <source>
        <dbReference type="SAM" id="MobiDB-lite"/>
    </source>
</evidence>
<evidence type="ECO:0000256" key="5">
    <source>
        <dbReference type="ARBA" id="ARBA00023136"/>
    </source>
</evidence>
<dbReference type="EMBL" id="KV919795">
    <property type="protein sequence ID" value="OSX69091.1"/>
    <property type="molecule type" value="Genomic_DNA"/>
</dbReference>
<dbReference type="InterPro" id="IPR017927">
    <property type="entry name" value="FAD-bd_FR_type"/>
</dbReference>
<keyword evidence="10" id="KW-1185">Reference proteome</keyword>
<feature type="transmembrane region" description="Helical" evidence="7">
    <location>
        <begin position="436"/>
        <end position="455"/>
    </location>
</feature>
<reference evidence="9 10" key="1">
    <citation type="submission" date="2017-03" db="EMBL/GenBank/DDBJ databases">
        <title>WGS assembly of Porphyra umbilicalis.</title>
        <authorList>
            <person name="Brawley S.H."/>
            <person name="Blouin N.A."/>
            <person name="Ficko-Blean E."/>
            <person name="Wheeler G.L."/>
            <person name="Lohr M."/>
            <person name="Goodson H.V."/>
            <person name="Jenkins J.W."/>
            <person name="Blaby-Haas C.E."/>
            <person name="Helliwell K.E."/>
            <person name="Chan C."/>
            <person name="Marriage T."/>
            <person name="Bhattacharya D."/>
            <person name="Klein A.S."/>
            <person name="Badis Y."/>
            <person name="Brodie J."/>
            <person name="Cao Y."/>
            <person name="Collen J."/>
            <person name="Dittami S.M."/>
            <person name="Gachon C.M."/>
            <person name="Green B.R."/>
            <person name="Karpowicz S."/>
            <person name="Kim J.W."/>
            <person name="Kudahl U."/>
            <person name="Lin S."/>
            <person name="Michel G."/>
            <person name="Mittag M."/>
            <person name="Olson B.J."/>
            <person name="Pangilinan J."/>
            <person name="Peng Y."/>
            <person name="Qiu H."/>
            <person name="Shu S."/>
            <person name="Singer J.T."/>
            <person name="Smith A.G."/>
            <person name="Sprecher B.N."/>
            <person name="Wagner V."/>
            <person name="Wang W."/>
            <person name="Wang Z.-Y."/>
            <person name="Yan J."/>
            <person name="Yarish C."/>
            <person name="Zoeuner-Riek S."/>
            <person name="Zhuang Y."/>
            <person name="Zou Y."/>
            <person name="Lindquist E.A."/>
            <person name="Grimwood J."/>
            <person name="Barry K."/>
            <person name="Rokhsar D.S."/>
            <person name="Schmutz J."/>
            <person name="Stiller J.W."/>
            <person name="Grossman A.R."/>
            <person name="Prochnik S.E."/>
        </authorList>
    </citation>
    <scope>NUCLEOTIDE SEQUENCE [LARGE SCALE GENOMIC DNA]</scope>
    <source>
        <strain evidence="9">4086291</strain>
    </source>
</reference>
<organism evidence="9 10">
    <name type="scientific">Porphyra umbilicalis</name>
    <name type="common">Purple laver</name>
    <name type="synonym">Red alga</name>
    <dbReference type="NCBI Taxonomy" id="2786"/>
    <lineage>
        <taxon>Eukaryota</taxon>
        <taxon>Rhodophyta</taxon>
        <taxon>Bangiophyceae</taxon>
        <taxon>Bangiales</taxon>
        <taxon>Bangiaceae</taxon>
        <taxon>Porphyra</taxon>
    </lineage>
</organism>
<dbReference type="InterPro" id="IPR013112">
    <property type="entry name" value="FAD-bd_8"/>
</dbReference>
<dbReference type="InterPro" id="IPR039261">
    <property type="entry name" value="FNR_nucleotide-bd"/>
</dbReference>
<feature type="region of interest" description="Disordered" evidence="6">
    <location>
        <begin position="585"/>
        <end position="625"/>
    </location>
</feature>